<organism evidence="11 12">
    <name type="scientific">Streptomyces virginiae</name>
    <name type="common">Streptomyces cinnamonensis</name>
    <dbReference type="NCBI Taxonomy" id="1961"/>
    <lineage>
        <taxon>Bacteria</taxon>
        <taxon>Bacillati</taxon>
        <taxon>Actinomycetota</taxon>
        <taxon>Actinomycetes</taxon>
        <taxon>Kitasatosporales</taxon>
        <taxon>Streptomycetaceae</taxon>
        <taxon>Streptomyces</taxon>
    </lineage>
</organism>
<keyword evidence="5 9" id="KW-0521">NADP</keyword>
<dbReference type="SUPFAM" id="SSF51735">
    <property type="entry name" value="NAD(P)-binding Rossmann-fold domains"/>
    <property type="match status" value="1"/>
</dbReference>
<feature type="binding site" description="in other chain" evidence="7">
    <location>
        <position position="105"/>
    </location>
    <ligand>
        <name>substrate</name>
        <note>ligand shared between dimeric partners</note>
    </ligand>
</feature>
<dbReference type="GO" id="GO:0019521">
    <property type="term" value="P:D-gluconate metabolic process"/>
    <property type="evidence" value="ECO:0007669"/>
    <property type="project" value="UniProtKB-KW"/>
</dbReference>
<feature type="binding site" evidence="8">
    <location>
        <begin position="77"/>
        <end position="79"/>
    </location>
    <ligand>
        <name>NADP(+)</name>
        <dbReference type="ChEBI" id="CHEBI:58349"/>
    </ligand>
</feature>
<evidence type="ECO:0000256" key="7">
    <source>
        <dbReference type="PIRSR" id="PIRSR000109-2"/>
    </source>
</evidence>
<name>A0A0L8MYV8_STRVG</name>
<dbReference type="NCBIfam" id="NF006765">
    <property type="entry name" value="PRK09287.1"/>
    <property type="match status" value="1"/>
</dbReference>
<proteinExistence type="inferred from homology"/>
<feature type="binding site" evidence="8">
    <location>
        <begin position="12"/>
        <end position="17"/>
    </location>
    <ligand>
        <name>NADP(+)</name>
        <dbReference type="ChEBI" id="CHEBI:58349"/>
    </ligand>
</feature>
<evidence type="ECO:0000256" key="2">
    <source>
        <dbReference type="ARBA" id="ARBA00011738"/>
    </source>
</evidence>
<dbReference type="InterPro" id="IPR006183">
    <property type="entry name" value="Pgluconate_DH"/>
</dbReference>
<evidence type="ECO:0000256" key="6">
    <source>
        <dbReference type="PIRSR" id="PIRSR000109-1"/>
    </source>
</evidence>
<dbReference type="Pfam" id="PF03446">
    <property type="entry name" value="NAD_binding_2"/>
    <property type="match status" value="1"/>
</dbReference>
<dbReference type="UniPathway" id="UPA00115">
    <property type="reaction ID" value="UER00410"/>
</dbReference>
<feature type="binding site" evidence="8">
    <location>
        <position position="105"/>
    </location>
    <ligand>
        <name>NADP(+)</name>
        <dbReference type="ChEBI" id="CHEBI:58349"/>
    </ligand>
</feature>
<dbReference type="Gene3D" id="1.10.1040.10">
    <property type="entry name" value="N-(1-d-carboxylethyl)-l-norvaline Dehydrogenase, domain 2"/>
    <property type="match status" value="1"/>
</dbReference>
<dbReference type="GO" id="GO:0004616">
    <property type="term" value="F:phosphogluconate dehydrogenase (decarboxylating) activity"/>
    <property type="evidence" value="ECO:0007669"/>
    <property type="project" value="UniProtKB-EC"/>
</dbReference>
<feature type="active site" description="Proton acceptor" evidence="6">
    <location>
        <position position="186"/>
    </location>
</feature>
<comment type="catalytic activity">
    <reaction evidence="5 9">
        <text>6-phospho-D-gluconate + NADP(+) = D-ribulose 5-phosphate + CO2 + NADPH</text>
        <dbReference type="Rhea" id="RHEA:10116"/>
        <dbReference type="ChEBI" id="CHEBI:16526"/>
        <dbReference type="ChEBI" id="CHEBI:57783"/>
        <dbReference type="ChEBI" id="CHEBI:58121"/>
        <dbReference type="ChEBI" id="CHEBI:58349"/>
        <dbReference type="ChEBI" id="CHEBI:58759"/>
        <dbReference type="EC" id="1.1.1.44"/>
    </reaction>
</comment>
<gene>
    <name evidence="11" type="ORF">ADK75_10530</name>
</gene>
<dbReference type="SUPFAM" id="SSF48179">
    <property type="entry name" value="6-phosphogluconate dehydrogenase C-terminal domain-like"/>
    <property type="match status" value="1"/>
</dbReference>
<dbReference type="InterPro" id="IPR006113">
    <property type="entry name" value="6PGDH_Gnd/GntZ"/>
</dbReference>
<evidence type="ECO:0000313" key="11">
    <source>
        <dbReference type="EMBL" id="KOG55607.1"/>
    </source>
</evidence>
<evidence type="ECO:0000256" key="9">
    <source>
        <dbReference type="RuleBase" id="RU000485"/>
    </source>
</evidence>
<comment type="pathway">
    <text evidence="5 9">Carbohydrate degradation; pentose phosphate pathway; D-ribulose 5-phosphate from D-glucose 6-phosphate (oxidative stage): step 3/3.</text>
</comment>
<dbReference type="InterPro" id="IPR036291">
    <property type="entry name" value="NAD(P)-bd_dom_sf"/>
</dbReference>
<dbReference type="InterPro" id="IPR008927">
    <property type="entry name" value="6-PGluconate_DH-like_C_sf"/>
</dbReference>
<dbReference type="Proteomes" id="UP000037084">
    <property type="component" value="Unassembled WGS sequence"/>
</dbReference>
<comment type="function">
    <text evidence="5">Catalyzes the oxidative decarboxylation of 6-phosphogluconate to ribulose 5-phosphate and CO(2), with concomitant reduction of NADP to NADPH.</text>
</comment>
<dbReference type="InterPro" id="IPR006114">
    <property type="entry name" value="6PGDH_C"/>
</dbReference>
<dbReference type="OrthoDB" id="9804542at2"/>
<comment type="caution">
    <text evidence="11">The sequence shown here is derived from an EMBL/GenBank/DDBJ whole genome shotgun (WGS) entry which is preliminary data.</text>
</comment>
<feature type="binding site" description="in other chain" evidence="7">
    <location>
        <begin position="131"/>
        <end position="133"/>
    </location>
    <ligand>
        <name>substrate</name>
        <note>ligand shared between dimeric partners</note>
    </ligand>
</feature>
<evidence type="ECO:0000256" key="4">
    <source>
        <dbReference type="ARBA" id="ARBA00023064"/>
    </source>
</evidence>
<feature type="binding site" evidence="8">
    <location>
        <begin position="35"/>
        <end position="37"/>
    </location>
    <ligand>
        <name>NADP(+)</name>
        <dbReference type="ChEBI" id="CHEBI:58349"/>
    </ligand>
</feature>
<accession>A0A0L8MYV8</accession>
<dbReference type="eggNOG" id="COG0362">
    <property type="taxonomic scope" value="Bacteria"/>
</dbReference>
<feature type="domain" description="6-phosphogluconate dehydrogenase C-terminal" evidence="10">
    <location>
        <begin position="182"/>
        <end position="472"/>
    </location>
</feature>
<evidence type="ECO:0000256" key="3">
    <source>
        <dbReference type="ARBA" id="ARBA00023002"/>
    </source>
</evidence>
<dbReference type="GO" id="GO:0050661">
    <property type="term" value="F:NADP binding"/>
    <property type="evidence" value="ECO:0007669"/>
    <property type="project" value="InterPro"/>
</dbReference>
<dbReference type="Gene3D" id="3.40.50.720">
    <property type="entry name" value="NAD(P)-binding Rossmann-like Domain"/>
    <property type="match status" value="1"/>
</dbReference>
<dbReference type="InterPro" id="IPR013328">
    <property type="entry name" value="6PGD_dom2"/>
</dbReference>
<evidence type="ECO:0000256" key="5">
    <source>
        <dbReference type="PIRNR" id="PIRNR000109"/>
    </source>
</evidence>
<comment type="subunit">
    <text evidence="2 5">Homodimer.</text>
</comment>
<dbReference type="AlphaFoldDB" id="A0A0L8MYV8"/>
<protein>
    <recommendedName>
        <fullName evidence="5 9">6-phosphogluconate dehydrogenase, decarboxylating</fullName>
        <ecNumber evidence="5 9">1.1.1.44</ecNumber>
    </recommendedName>
</protein>
<dbReference type="FunFam" id="1.10.1040.10:FF:000002">
    <property type="entry name" value="6-phosphogluconate dehydrogenase, decarboxylating"/>
    <property type="match status" value="1"/>
</dbReference>
<feature type="binding site" description="in other chain" evidence="7">
    <location>
        <position position="264"/>
    </location>
    <ligand>
        <name>substrate</name>
        <note>ligand shared between dimeric partners</note>
    </ligand>
</feature>
<dbReference type="Pfam" id="PF00393">
    <property type="entry name" value="6PGD"/>
    <property type="match status" value="1"/>
</dbReference>
<dbReference type="PROSITE" id="PS00461">
    <property type="entry name" value="6PGD"/>
    <property type="match status" value="1"/>
</dbReference>
<feature type="binding site" evidence="7">
    <location>
        <position position="450"/>
    </location>
    <ligand>
        <name>substrate</name>
        <note>ligand shared between dimeric partners</note>
    </ligand>
</feature>
<dbReference type="PIRSF" id="PIRSF000109">
    <property type="entry name" value="6PGD"/>
    <property type="match status" value="1"/>
</dbReference>
<dbReference type="FunFam" id="1.20.5.320:FF:000004">
    <property type="entry name" value="6-phosphogluconate dehydrogenase, decarboxylating"/>
    <property type="match status" value="1"/>
</dbReference>
<sequence length="480" mass="51642">MSTSTAQIGVTGLAVMGSNLARNFARNGFTVAVHNRTAAKTTALVEEFGHEGTFVAAESAKEFVDALERPRRIVIMVKAGEPTDAVIHEFAPLLEEGDVIIDGGNAHFEDTRRRERELREQGIHFVGVGISGGEEGALLGPSIMPGGSTESYASLGPLLEKIAAKAADGTPCTSHIGPDGAGHFVKMVHNGIEYADMQLIAEAYHLLREVAGYSPARIAETFREWNRGRLDSYLIEITAEVLAHTDAETGRPFVDIVADAAEQKGTGRWTVQIALDLGVPVSGIAEAVFARAVSGHADLRKAARGLAGPTAAALAPEAAEAFAAQVEQALYASKIVSYTQGFHQIRAGSEEYGWNVDLGAVASLWRGGCIIRAAFLDRIREAYDARPDLPSLLADERFAEEIAADQEGWRSVLVEAVRQGIPVPAFSASLAYYDALRAERLPAALTQGQRDFFGAHTYRRTDREGSFHTLWSGDRSEVRS</sequence>
<keyword evidence="5 9" id="KW-0570">Pentose shunt</keyword>
<feature type="binding site" description="in other chain" evidence="7">
    <location>
        <position position="291"/>
    </location>
    <ligand>
        <name>substrate</name>
        <note>ligand shared between dimeric partners</note>
    </ligand>
</feature>
<dbReference type="InterPro" id="IPR006115">
    <property type="entry name" value="6PGDH_NADP-bd"/>
</dbReference>
<evidence type="ECO:0000256" key="1">
    <source>
        <dbReference type="ARBA" id="ARBA00008419"/>
    </source>
</evidence>
<dbReference type="GO" id="GO:0006098">
    <property type="term" value="P:pentose-phosphate shunt"/>
    <property type="evidence" value="ECO:0007669"/>
    <property type="project" value="UniProtKB-UniPathway"/>
</dbReference>
<dbReference type="FunFam" id="3.40.50.720:FF:000007">
    <property type="entry name" value="6-phosphogluconate dehydrogenase, decarboxylating"/>
    <property type="match status" value="1"/>
</dbReference>
<evidence type="ECO:0000256" key="8">
    <source>
        <dbReference type="PIRSR" id="PIRSR000109-3"/>
    </source>
</evidence>
<dbReference type="RefSeq" id="WP_053169803.1">
    <property type="nucleotide sequence ID" value="NZ_LGUV01000083.1"/>
</dbReference>
<dbReference type="SMART" id="SM01350">
    <property type="entry name" value="6PGD"/>
    <property type="match status" value="1"/>
</dbReference>
<dbReference type="Gene3D" id="1.20.5.320">
    <property type="entry name" value="6-Phosphogluconate Dehydrogenase, domain 3"/>
    <property type="match status" value="1"/>
</dbReference>
<feature type="binding site" description="in other chain" evidence="7">
    <location>
        <begin position="189"/>
        <end position="190"/>
    </location>
    <ligand>
        <name>substrate</name>
        <note>ligand shared between dimeric partners</note>
    </ligand>
</feature>
<keyword evidence="3 5" id="KW-0560">Oxidoreductase</keyword>
<dbReference type="NCBIfam" id="TIGR00873">
    <property type="entry name" value="gnd"/>
    <property type="match status" value="1"/>
</dbReference>
<evidence type="ECO:0000313" key="12">
    <source>
        <dbReference type="Proteomes" id="UP000037084"/>
    </source>
</evidence>
<keyword evidence="4 9" id="KW-0311">Gluconate utilization</keyword>
<dbReference type="PRINTS" id="PR00076">
    <property type="entry name" value="6PGDHDRGNASE"/>
</dbReference>
<feature type="binding site" description="in other chain" evidence="7">
    <location>
        <position position="194"/>
    </location>
    <ligand>
        <name>substrate</name>
        <note>ligand shared between dimeric partners</note>
    </ligand>
</feature>
<dbReference type="PANTHER" id="PTHR11811">
    <property type="entry name" value="6-PHOSPHOGLUCONATE DEHYDROGENASE"/>
    <property type="match status" value="1"/>
</dbReference>
<dbReference type="InterPro" id="IPR006184">
    <property type="entry name" value="6PGdom_BS"/>
</dbReference>
<dbReference type="EMBL" id="LGUV01000083">
    <property type="protein sequence ID" value="KOG55607.1"/>
    <property type="molecule type" value="Genomic_DNA"/>
</dbReference>
<comment type="similarity">
    <text evidence="1 5 9">Belongs to the 6-phosphogluconate dehydrogenase family.</text>
</comment>
<evidence type="ECO:0000259" key="10">
    <source>
        <dbReference type="SMART" id="SM01350"/>
    </source>
</evidence>
<dbReference type="PATRIC" id="fig|1961.12.peg.2419"/>
<reference evidence="12" key="1">
    <citation type="submission" date="2015-07" db="EMBL/GenBank/DDBJ databases">
        <authorList>
            <consortium name="Consortium for Microbial Forensics and Genomics (microFORGE)"/>
            <person name="Knight B.M."/>
            <person name="Roberts D.P."/>
            <person name="Lin D."/>
            <person name="Hari K."/>
            <person name="Fletcher J."/>
            <person name="Melcher U."/>
            <person name="Blagden T."/>
            <person name="Winegar R.A."/>
        </authorList>
    </citation>
    <scope>NUCLEOTIDE SEQUENCE [LARGE SCALE GENOMIC DNA]</scope>
    <source>
        <strain evidence="12">NRRL B-1447</strain>
    </source>
</reference>
<feature type="active site" description="Proton donor" evidence="6">
    <location>
        <position position="193"/>
    </location>
</feature>
<dbReference type="EC" id="1.1.1.44" evidence="5 9"/>
<feature type="binding site" evidence="7">
    <location>
        <position position="456"/>
    </location>
    <ligand>
        <name>substrate</name>
        <note>ligand shared between dimeric partners</note>
    </ligand>
</feature>